<protein>
    <recommendedName>
        <fullName evidence="4">ECF transporter S component</fullName>
    </recommendedName>
</protein>
<evidence type="ECO:0000313" key="2">
    <source>
        <dbReference type="EMBL" id="AEF83732.1"/>
    </source>
</evidence>
<accession>F5YLR3</accession>
<feature type="transmembrane region" description="Helical" evidence="1">
    <location>
        <begin position="87"/>
        <end position="104"/>
    </location>
</feature>
<reference evidence="2 3" key="2">
    <citation type="journal article" date="2011" name="ISME J.">
        <title>RNA-seq reveals cooperative metabolic interactions between two termite-gut spirochete species in co-culture.</title>
        <authorList>
            <person name="Rosenthal A.Z."/>
            <person name="Matson E.G."/>
            <person name="Eldar A."/>
            <person name="Leadbetter J.R."/>
        </authorList>
    </citation>
    <scope>NUCLEOTIDE SEQUENCE [LARGE SCALE GENOMIC DNA]</scope>
    <source>
        <strain evidence="3">ATCC BAA-887 / DSM 12427 / ZAS-2</strain>
    </source>
</reference>
<evidence type="ECO:0000256" key="1">
    <source>
        <dbReference type="SAM" id="Phobius"/>
    </source>
</evidence>
<dbReference type="AlphaFoldDB" id="F5YLR3"/>
<keyword evidence="1" id="KW-0812">Transmembrane</keyword>
<dbReference type="RefSeq" id="WP_015707097.1">
    <property type="nucleotide sequence ID" value="NC_015578.1"/>
</dbReference>
<keyword evidence="3" id="KW-1185">Reference proteome</keyword>
<keyword evidence="1" id="KW-1133">Transmembrane helix</keyword>
<dbReference type="KEGG" id="tpi:TREPR_3167"/>
<evidence type="ECO:0000313" key="3">
    <source>
        <dbReference type="Proteomes" id="UP000009223"/>
    </source>
</evidence>
<sequence length="217" mass="23856">MPASCNAVPRARKLTPGKIVKLIILCAFATGCNFLLNTLICEVFLLPLFLDTLFTCAVCFAAGPIPGILTGILTAVLIVLRTEQVTTYYYILCSIAEVLLIWSFCRSWAENTEPESASPISKIAILLLVFITDSGMLSVLGGIIDFVIHVVLLQKNILFSPEDAFKLGLLRNNVPLLAADVLSRIPINIVDRFIVIFGGYFLAQPVKKFLRGKRPVR</sequence>
<proteinExistence type="predicted"/>
<dbReference type="HOGENOM" id="CLU_092081_0_0_12"/>
<dbReference type="eggNOG" id="ENOG5031ECB">
    <property type="taxonomic scope" value="Bacteria"/>
</dbReference>
<keyword evidence="1" id="KW-0472">Membrane</keyword>
<feature type="transmembrane region" description="Helical" evidence="1">
    <location>
        <begin position="124"/>
        <end position="152"/>
    </location>
</feature>
<dbReference type="Proteomes" id="UP000009223">
    <property type="component" value="Chromosome"/>
</dbReference>
<organism evidence="2 3">
    <name type="scientific">Treponema primitia (strain ATCC BAA-887 / DSM 12427 / ZAS-2)</name>
    <dbReference type="NCBI Taxonomy" id="545694"/>
    <lineage>
        <taxon>Bacteria</taxon>
        <taxon>Pseudomonadati</taxon>
        <taxon>Spirochaetota</taxon>
        <taxon>Spirochaetia</taxon>
        <taxon>Spirochaetales</taxon>
        <taxon>Treponemataceae</taxon>
        <taxon>Treponema</taxon>
    </lineage>
</organism>
<gene>
    <name evidence="2" type="ordered locus">TREPR_3167</name>
</gene>
<dbReference type="EMBL" id="CP001843">
    <property type="protein sequence ID" value="AEF83732.1"/>
    <property type="molecule type" value="Genomic_DNA"/>
</dbReference>
<name>F5YLR3_TREPZ</name>
<feature type="transmembrane region" description="Helical" evidence="1">
    <location>
        <begin position="52"/>
        <end position="80"/>
    </location>
</feature>
<reference evidence="3" key="1">
    <citation type="submission" date="2009-12" db="EMBL/GenBank/DDBJ databases">
        <title>Complete sequence of Treponema primitia strain ZAS-2.</title>
        <authorList>
            <person name="Tetu S.G."/>
            <person name="Matson E."/>
            <person name="Ren Q."/>
            <person name="Seshadri R."/>
            <person name="Elbourne L."/>
            <person name="Hassan K.A."/>
            <person name="Durkin A."/>
            <person name="Radune D."/>
            <person name="Mohamoud Y."/>
            <person name="Shay R."/>
            <person name="Jin S."/>
            <person name="Zhang X."/>
            <person name="Lucey K."/>
            <person name="Ballor N.R."/>
            <person name="Ottesen E."/>
            <person name="Rosenthal R."/>
            <person name="Allen A."/>
            <person name="Leadbetter J.R."/>
            <person name="Paulsen I.T."/>
        </authorList>
    </citation>
    <scope>NUCLEOTIDE SEQUENCE [LARGE SCALE GENOMIC DNA]</scope>
    <source>
        <strain evidence="3">ATCC BAA-887 / DSM 12427 / ZAS-2</strain>
    </source>
</reference>
<evidence type="ECO:0008006" key="4">
    <source>
        <dbReference type="Google" id="ProtNLM"/>
    </source>
</evidence>
<feature type="transmembrane region" description="Helical" evidence="1">
    <location>
        <begin position="22"/>
        <end position="46"/>
    </location>
</feature>
<dbReference type="OrthoDB" id="359417at2"/>
<dbReference type="STRING" id="545694.TREPR_3167"/>